<accession>A0A4C1WJJ0</accession>
<comment type="function">
    <text evidence="7">Plays a role in the recruitment of the exosome to pre-rRNA to mediate the 3'-5' end processing of the 5.8S rRNA.</text>
</comment>
<dbReference type="EMBL" id="BGZK01000563">
    <property type="protein sequence ID" value="GBP50327.1"/>
    <property type="molecule type" value="Genomic_DNA"/>
</dbReference>
<evidence type="ECO:0000256" key="6">
    <source>
        <dbReference type="ARBA" id="ARBA00023242"/>
    </source>
</evidence>
<gene>
    <name evidence="8" type="primary">C1D</name>
    <name evidence="8" type="ORF">EVAR_102296_1</name>
</gene>
<keyword evidence="4 7" id="KW-0698">rRNA processing</keyword>
<evidence type="ECO:0000256" key="7">
    <source>
        <dbReference type="RuleBase" id="RU368003"/>
    </source>
</evidence>
<dbReference type="GO" id="GO:0000178">
    <property type="term" value="C:exosome (RNase complex)"/>
    <property type="evidence" value="ECO:0007669"/>
    <property type="project" value="TreeGrafter"/>
</dbReference>
<evidence type="ECO:0000256" key="5">
    <source>
        <dbReference type="ARBA" id="ARBA00022884"/>
    </source>
</evidence>
<dbReference type="GO" id="GO:0003677">
    <property type="term" value="F:DNA binding"/>
    <property type="evidence" value="ECO:0007669"/>
    <property type="project" value="UniProtKB-KW"/>
</dbReference>
<dbReference type="GO" id="GO:0010468">
    <property type="term" value="P:regulation of gene expression"/>
    <property type="evidence" value="ECO:0007669"/>
    <property type="project" value="TreeGrafter"/>
</dbReference>
<comment type="subunit">
    <text evidence="7">Monomer and homodimer.</text>
</comment>
<sequence length="147" mass="17468">MELKLDFGIFLDDPQYSGLVKSCEDIKENIIKLNKVIDECAEIREKHFDKLTKEDRIELHLFMLYAMNGCYWMTLRLNGVDPTKHPIKQELHRIKEAMLRWKQIKELKNRPKVDKEAAKRFIRSGLWDPKSDEPGCSVNKKMKFEDD</sequence>
<dbReference type="STRING" id="151549.A0A4C1WJJ0"/>
<evidence type="ECO:0000256" key="4">
    <source>
        <dbReference type="ARBA" id="ARBA00022552"/>
    </source>
</evidence>
<dbReference type="Pfam" id="PF04000">
    <property type="entry name" value="Sas10_Utp3"/>
    <property type="match status" value="1"/>
</dbReference>
<dbReference type="PANTHER" id="PTHR15341:SF3">
    <property type="entry name" value="NUCLEAR NUCLEIC ACID-BINDING PROTEIN C1D"/>
    <property type="match status" value="1"/>
</dbReference>
<evidence type="ECO:0000256" key="2">
    <source>
        <dbReference type="ARBA" id="ARBA00009154"/>
    </source>
</evidence>
<evidence type="ECO:0000313" key="9">
    <source>
        <dbReference type="Proteomes" id="UP000299102"/>
    </source>
</evidence>
<dbReference type="GO" id="GO:0000460">
    <property type="term" value="P:maturation of 5.8S rRNA"/>
    <property type="evidence" value="ECO:0007669"/>
    <property type="project" value="TreeGrafter"/>
</dbReference>
<keyword evidence="5 7" id="KW-0694">RNA-binding</keyword>
<dbReference type="PANTHER" id="PTHR15341">
    <property type="entry name" value="SUN-COR STEROID HORMONE RECEPTOR CO-REPRESSOR"/>
    <property type="match status" value="1"/>
</dbReference>
<evidence type="ECO:0000256" key="1">
    <source>
        <dbReference type="ARBA" id="ARBA00004123"/>
    </source>
</evidence>
<comment type="subcellular location">
    <subcellularLocation>
        <location evidence="7">Cytoplasm</location>
    </subcellularLocation>
    <subcellularLocation>
        <location evidence="7">Nucleus</location>
        <location evidence="7">Nucleolus</location>
    </subcellularLocation>
    <subcellularLocation>
        <location evidence="1 7">Nucleus</location>
    </subcellularLocation>
</comment>
<dbReference type="InterPro" id="IPR007146">
    <property type="entry name" value="Sas10/Utp3/C1D"/>
</dbReference>
<proteinExistence type="inferred from homology"/>
<dbReference type="GO" id="GO:0005737">
    <property type="term" value="C:cytoplasm"/>
    <property type="evidence" value="ECO:0007669"/>
    <property type="project" value="UniProtKB-SubCell"/>
</dbReference>
<organism evidence="8 9">
    <name type="scientific">Eumeta variegata</name>
    <name type="common">Bagworm moth</name>
    <name type="synonym">Eumeta japonica</name>
    <dbReference type="NCBI Taxonomy" id="151549"/>
    <lineage>
        <taxon>Eukaryota</taxon>
        <taxon>Metazoa</taxon>
        <taxon>Ecdysozoa</taxon>
        <taxon>Arthropoda</taxon>
        <taxon>Hexapoda</taxon>
        <taxon>Insecta</taxon>
        <taxon>Pterygota</taxon>
        <taxon>Neoptera</taxon>
        <taxon>Endopterygota</taxon>
        <taxon>Lepidoptera</taxon>
        <taxon>Glossata</taxon>
        <taxon>Ditrysia</taxon>
        <taxon>Tineoidea</taxon>
        <taxon>Psychidae</taxon>
        <taxon>Oiketicinae</taxon>
        <taxon>Eumeta</taxon>
    </lineage>
</organism>
<dbReference type="GO" id="GO:0005730">
    <property type="term" value="C:nucleolus"/>
    <property type="evidence" value="ECO:0007669"/>
    <property type="project" value="UniProtKB-SubCell"/>
</dbReference>
<dbReference type="GO" id="GO:0003723">
    <property type="term" value="F:RNA binding"/>
    <property type="evidence" value="ECO:0007669"/>
    <property type="project" value="UniProtKB-UniRule"/>
</dbReference>
<evidence type="ECO:0000313" key="8">
    <source>
        <dbReference type="EMBL" id="GBP50327.1"/>
    </source>
</evidence>
<dbReference type="InterPro" id="IPR011082">
    <property type="entry name" value="Exosome-assoc_fac/DNA_repair"/>
</dbReference>
<comment type="similarity">
    <text evidence="2 7">Belongs to the C1D family.</text>
</comment>
<dbReference type="OrthoDB" id="1421013at2759"/>
<keyword evidence="7" id="KW-0963">Cytoplasm</keyword>
<protein>
    <recommendedName>
        <fullName evidence="3 7">Nuclear nucleic acid-binding protein C1D</fullName>
    </recommendedName>
</protein>
<keyword evidence="6 7" id="KW-0539">Nucleus</keyword>
<evidence type="ECO:0000256" key="3">
    <source>
        <dbReference type="ARBA" id="ARBA00015212"/>
    </source>
</evidence>
<keyword evidence="9" id="KW-1185">Reference proteome</keyword>
<reference evidence="8 9" key="1">
    <citation type="journal article" date="2019" name="Commun. Biol.">
        <title>The bagworm genome reveals a unique fibroin gene that provides high tensile strength.</title>
        <authorList>
            <person name="Kono N."/>
            <person name="Nakamura H."/>
            <person name="Ohtoshi R."/>
            <person name="Tomita M."/>
            <person name="Numata K."/>
            <person name="Arakawa K."/>
        </authorList>
    </citation>
    <scope>NUCLEOTIDE SEQUENCE [LARGE SCALE GENOMIC DNA]</scope>
</reference>
<comment type="caution">
    <text evidence="8">The sequence shown here is derived from an EMBL/GenBank/DDBJ whole genome shotgun (WGS) entry which is preliminary data.</text>
</comment>
<keyword evidence="7" id="KW-0238">DNA-binding</keyword>
<dbReference type="AlphaFoldDB" id="A0A4C1WJJ0"/>
<dbReference type="Proteomes" id="UP000299102">
    <property type="component" value="Unassembled WGS sequence"/>
</dbReference>
<name>A0A4C1WJJ0_EUMVA</name>